<sequence length="141" mass="15561">MSKGIIAGLCAFSFLFLYFSDISAVPLQLKVPGSKLVSCDYIDPMEGPIPNPFNCSEFYICRGADNTSYTIPDKMYCPLGFNKSTYWNIHTCSCEHENTGCYDESQHGPAEFFGCATLFVPTPTAKTSETPTTTQNSIEYA</sequence>
<keyword evidence="1" id="KW-0732">Signal</keyword>
<evidence type="ECO:0000256" key="1">
    <source>
        <dbReference type="SAM" id="SignalP"/>
    </source>
</evidence>
<feature type="chain" id="PRO_5047121858" description="Chitin-binding type-2 domain-containing protein" evidence="1">
    <location>
        <begin position="25"/>
        <end position="141"/>
    </location>
</feature>
<name>A0ABP1R8G7_9HEXA</name>
<evidence type="ECO:0000313" key="2">
    <source>
        <dbReference type="EMBL" id="CAL8122232.1"/>
    </source>
</evidence>
<gene>
    <name evidence="2" type="ORF">ODALV1_LOCUS19730</name>
</gene>
<reference evidence="2 3" key="1">
    <citation type="submission" date="2024-08" db="EMBL/GenBank/DDBJ databases">
        <authorList>
            <person name="Cucini C."/>
            <person name="Frati F."/>
        </authorList>
    </citation>
    <scope>NUCLEOTIDE SEQUENCE [LARGE SCALE GENOMIC DNA]</scope>
</reference>
<feature type="signal peptide" evidence="1">
    <location>
        <begin position="1"/>
        <end position="24"/>
    </location>
</feature>
<evidence type="ECO:0000313" key="3">
    <source>
        <dbReference type="Proteomes" id="UP001642540"/>
    </source>
</evidence>
<dbReference type="Proteomes" id="UP001642540">
    <property type="component" value="Unassembled WGS sequence"/>
</dbReference>
<keyword evidence="3" id="KW-1185">Reference proteome</keyword>
<evidence type="ECO:0008006" key="4">
    <source>
        <dbReference type="Google" id="ProtNLM"/>
    </source>
</evidence>
<organism evidence="2 3">
    <name type="scientific">Orchesella dallaii</name>
    <dbReference type="NCBI Taxonomy" id="48710"/>
    <lineage>
        <taxon>Eukaryota</taxon>
        <taxon>Metazoa</taxon>
        <taxon>Ecdysozoa</taxon>
        <taxon>Arthropoda</taxon>
        <taxon>Hexapoda</taxon>
        <taxon>Collembola</taxon>
        <taxon>Entomobryomorpha</taxon>
        <taxon>Entomobryoidea</taxon>
        <taxon>Orchesellidae</taxon>
        <taxon>Orchesellinae</taxon>
        <taxon>Orchesella</taxon>
    </lineage>
</organism>
<comment type="caution">
    <text evidence="2">The sequence shown here is derived from an EMBL/GenBank/DDBJ whole genome shotgun (WGS) entry which is preliminary data.</text>
</comment>
<dbReference type="EMBL" id="CAXLJM020000067">
    <property type="protein sequence ID" value="CAL8122232.1"/>
    <property type="molecule type" value="Genomic_DNA"/>
</dbReference>
<protein>
    <recommendedName>
        <fullName evidence="4">Chitin-binding type-2 domain-containing protein</fullName>
    </recommendedName>
</protein>
<accession>A0ABP1R8G7</accession>
<proteinExistence type="predicted"/>